<dbReference type="RefSeq" id="WP_150939773.1">
    <property type="nucleotide sequence ID" value="NZ_WAAT01000047.1"/>
</dbReference>
<dbReference type="PROSITE" id="PS50072">
    <property type="entry name" value="CSA_PPIASE_2"/>
    <property type="match status" value="1"/>
</dbReference>
<reference evidence="6 7" key="1">
    <citation type="submission" date="2019-09" db="EMBL/GenBank/DDBJ databases">
        <authorList>
            <person name="Cao W.R."/>
        </authorList>
    </citation>
    <scope>NUCLEOTIDE SEQUENCE [LARGE SCALE GENOMIC DNA]</scope>
    <source>
        <strain evidence="6 7">B1N29</strain>
    </source>
</reference>
<gene>
    <name evidence="6" type="ORF">F6U93_11050</name>
</gene>
<comment type="catalytic activity">
    <reaction evidence="3">
        <text>[protein]-peptidylproline (omega=180) = [protein]-peptidylproline (omega=0)</text>
        <dbReference type="Rhea" id="RHEA:16237"/>
        <dbReference type="Rhea" id="RHEA-COMP:10747"/>
        <dbReference type="Rhea" id="RHEA-COMP:10748"/>
        <dbReference type="ChEBI" id="CHEBI:83833"/>
        <dbReference type="ChEBI" id="CHEBI:83834"/>
        <dbReference type="EC" id="5.2.1.8"/>
    </reaction>
</comment>
<dbReference type="InterPro" id="IPR029000">
    <property type="entry name" value="Cyclophilin-like_dom_sf"/>
</dbReference>
<dbReference type="PANTHER" id="PTHR45625">
    <property type="entry name" value="PEPTIDYL-PROLYL CIS-TRANS ISOMERASE-RELATED"/>
    <property type="match status" value="1"/>
</dbReference>
<name>A0A6N6MCI7_9FLAO</name>
<evidence type="ECO:0000256" key="3">
    <source>
        <dbReference type="RuleBase" id="RU363019"/>
    </source>
</evidence>
<dbReference type="GO" id="GO:0003755">
    <property type="term" value="F:peptidyl-prolyl cis-trans isomerase activity"/>
    <property type="evidence" value="ECO:0007669"/>
    <property type="project" value="UniProtKB-UniRule"/>
</dbReference>
<keyword evidence="2 3" id="KW-0413">Isomerase</keyword>
<organism evidence="6 7">
    <name type="scientific">Pseudotamlana haliotis</name>
    <dbReference type="NCBI Taxonomy" id="2614804"/>
    <lineage>
        <taxon>Bacteria</taxon>
        <taxon>Pseudomonadati</taxon>
        <taxon>Bacteroidota</taxon>
        <taxon>Flavobacteriia</taxon>
        <taxon>Flavobacteriales</taxon>
        <taxon>Flavobacteriaceae</taxon>
        <taxon>Pseudotamlana</taxon>
    </lineage>
</organism>
<dbReference type="EC" id="5.2.1.8" evidence="3"/>
<comment type="caution">
    <text evidence="6">The sequence shown here is derived from an EMBL/GenBank/DDBJ whole genome shotgun (WGS) entry which is preliminary data.</text>
</comment>
<sequence length="239" mass="27948">MKFKLIFCFLFLLLNCEDKQSKKKNTPETKAETSNETPVEETEKQTTSTNEITREFPKLTDDNAMDFFLEYNKHHKENKVRITTDFGDIDILLYDETRFHRSNFIWLTKQRYFNGTQFYRVIDNFMIQGGNSDDKETARKRNYIGKYLLPPDTKRGFKHDRGVISMPSSDIDNPHKLASPYEFFIVQQEGGSHFLDGDYTIFGHVIKGMDVVDKIAAVETDEADWPNQNIYIKAVKIID</sequence>
<dbReference type="EMBL" id="WAAT01000047">
    <property type="protein sequence ID" value="KAB1067375.1"/>
    <property type="molecule type" value="Genomic_DNA"/>
</dbReference>
<proteinExistence type="inferred from homology"/>
<accession>A0A6N6MCI7</accession>
<dbReference type="InterPro" id="IPR002130">
    <property type="entry name" value="Cyclophilin-type_PPIase_dom"/>
</dbReference>
<protein>
    <recommendedName>
        <fullName evidence="3">Peptidyl-prolyl cis-trans isomerase</fullName>
        <shortName evidence="3">PPIase</shortName>
        <ecNumber evidence="3">5.2.1.8</ecNumber>
    </recommendedName>
</protein>
<dbReference type="PANTHER" id="PTHR45625:SF4">
    <property type="entry name" value="PEPTIDYLPROLYL ISOMERASE DOMAIN AND WD REPEAT-CONTAINING PROTEIN 1"/>
    <property type="match status" value="1"/>
</dbReference>
<comment type="similarity">
    <text evidence="3">Belongs to the cyclophilin-type PPIase family.</text>
</comment>
<dbReference type="PRINTS" id="PR00153">
    <property type="entry name" value="CSAPPISMRASE"/>
</dbReference>
<feature type="compositionally biased region" description="Basic and acidic residues" evidence="4">
    <location>
        <begin position="22"/>
        <end position="33"/>
    </location>
</feature>
<dbReference type="InterPro" id="IPR044666">
    <property type="entry name" value="Cyclophilin_A-like"/>
</dbReference>
<evidence type="ECO:0000256" key="1">
    <source>
        <dbReference type="ARBA" id="ARBA00023110"/>
    </source>
</evidence>
<evidence type="ECO:0000313" key="7">
    <source>
        <dbReference type="Proteomes" id="UP000441333"/>
    </source>
</evidence>
<evidence type="ECO:0000259" key="5">
    <source>
        <dbReference type="PROSITE" id="PS50072"/>
    </source>
</evidence>
<feature type="region of interest" description="Disordered" evidence="4">
    <location>
        <begin position="22"/>
        <end position="50"/>
    </location>
</feature>
<dbReference type="Gene3D" id="2.40.100.10">
    <property type="entry name" value="Cyclophilin-like"/>
    <property type="match status" value="1"/>
</dbReference>
<dbReference type="AlphaFoldDB" id="A0A6N6MCI7"/>
<feature type="domain" description="PPIase cyclophilin-type" evidence="5">
    <location>
        <begin position="87"/>
        <end position="237"/>
    </location>
</feature>
<evidence type="ECO:0000256" key="2">
    <source>
        <dbReference type="ARBA" id="ARBA00023235"/>
    </source>
</evidence>
<dbReference type="Proteomes" id="UP000441333">
    <property type="component" value="Unassembled WGS sequence"/>
</dbReference>
<evidence type="ECO:0000313" key="6">
    <source>
        <dbReference type="EMBL" id="KAB1067375.1"/>
    </source>
</evidence>
<dbReference type="CDD" id="cd00317">
    <property type="entry name" value="cyclophilin"/>
    <property type="match status" value="1"/>
</dbReference>
<dbReference type="Pfam" id="PF00160">
    <property type="entry name" value="Pro_isomerase"/>
    <property type="match status" value="1"/>
</dbReference>
<keyword evidence="7" id="KW-1185">Reference proteome</keyword>
<comment type="function">
    <text evidence="3">PPIases accelerate the folding of proteins. It catalyzes the cis-trans isomerization of proline imidic peptide bonds in oligopeptides.</text>
</comment>
<evidence type="ECO:0000256" key="4">
    <source>
        <dbReference type="SAM" id="MobiDB-lite"/>
    </source>
</evidence>
<keyword evidence="1 3" id="KW-0697">Rotamase</keyword>
<dbReference type="SUPFAM" id="SSF50891">
    <property type="entry name" value="Cyclophilin-like"/>
    <property type="match status" value="1"/>
</dbReference>